<dbReference type="CDD" id="cd00637">
    <property type="entry name" value="7tm_classA_rhodopsin-like"/>
    <property type="match status" value="1"/>
</dbReference>
<dbReference type="Gene3D" id="1.20.1070.10">
    <property type="entry name" value="Rhodopsin 7-helix transmembrane proteins"/>
    <property type="match status" value="1"/>
</dbReference>
<keyword evidence="12" id="KW-1185">Reference proteome</keyword>
<keyword evidence="5" id="KW-0297">G-protein coupled receptor</keyword>
<protein>
    <recommendedName>
        <fullName evidence="10">G-protein coupled receptors family 1 profile domain-containing protein</fullName>
    </recommendedName>
</protein>
<proteinExistence type="predicted"/>
<feature type="transmembrane region" description="Helical" evidence="9">
    <location>
        <begin position="154"/>
        <end position="172"/>
    </location>
</feature>
<evidence type="ECO:0000256" key="5">
    <source>
        <dbReference type="ARBA" id="ARBA00023040"/>
    </source>
</evidence>
<keyword evidence="2" id="KW-1003">Cell membrane</keyword>
<evidence type="ECO:0000259" key="10">
    <source>
        <dbReference type="PROSITE" id="PS50262"/>
    </source>
</evidence>
<dbReference type="PANTHER" id="PTHR24249">
    <property type="entry name" value="HISTAMINE RECEPTOR-RELATED G-PROTEIN COUPLED RECEPTOR"/>
    <property type="match status" value="1"/>
</dbReference>
<sequence>MPTNSGNISKYYCMKESFTPTNITRSLNNSTAQVDPAIIVWPYMAGVLCSVAAVLNFSALFVIFKFPVLFKGAGFLIAHLLACNAMECLTGIPMLINRVAKAPYIQMDCGICRYQHGFYITFNNLANWSEALLGLNRLAAIILPLQFHTVNRNLIQLPALLACWVLTLVYTVPPTADILGIYRLSETGTCAIMSQTAVTRVLYSLNAYCPTVLIAAAAFVITTKFARDVKMRRMVHVVSGEQEARRPPPLVSPVVVMSERQRRITKMLVMSFCLSLTCQTPVYILVSTGYNASNPIITVYLNLLTMVHYAATPVVFFTMNKDYRDKVGVIWAGLGGTTVAVGPMEDVTAIGNRGRVRPIG</sequence>
<gene>
    <name evidence="11" type="ORF">BV898_02379</name>
</gene>
<keyword evidence="3 9" id="KW-0812">Transmembrane</keyword>
<evidence type="ECO:0000256" key="4">
    <source>
        <dbReference type="ARBA" id="ARBA00022989"/>
    </source>
</evidence>
<evidence type="ECO:0000256" key="6">
    <source>
        <dbReference type="ARBA" id="ARBA00023136"/>
    </source>
</evidence>
<evidence type="ECO:0000256" key="3">
    <source>
        <dbReference type="ARBA" id="ARBA00022692"/>
    </source>
</evidence>
<dbReference type="PROSITE" id="PS50262">
    <property type="entry name" value="G_PROTEIN_RECEP_F1_2"/>
    <property type="match status" value="1"/>
</dbReference>
<dbReference type="GO" id="GO:0005886">
    <property type="term" value="C:plasma membrane"/>
    <property type="evidence" value="ECO:0007669"/>
    <property type="project" value="UniProtKB-SubCell"/>
</dbReference>
<dbReference type="EMBL" id="MTYJ01000010">
    <property type="protein sequence ID" value="OQV23636.1"/>
    <property type="molecule type" value="Genomic_DNA"/>
</dbReference>
<evidence type="ECO:0000256" key="7">
    <source>
        <dbReference type="ARBA" id="ARBA00023170"/>
    </source>
</evidence>
<dbReference type="GO" id="GO:0004930">
    <property type="term" value="F:G protein-coupled receptor activity"/>
    <property type="evidence" value="ECO:0007669"/>
    <property type="project" value="UniProtKB-KW"/>
</dbReference>
<dbReference type="InterPro" id="IPR017452">
    <property type="entry name" value="GPCR_Rhodpsn_7TM"/>
</dbReference>
<comment type="caution">
    <text evidence="11">The sequence shown here is derived from an EMBL/GenBank/DDBJ whole genome shotgun (WGS) entry which is preliminary data.</text>
</comment>
<dbReference type="SUPFAM" id="SSF81321">
    <property type="entry name" value="Family A G protein-coupled receptor-like"/>
    <property type="match status" value="1"/>
</dbReference>
<organism evidence="11 12">
    <name type="scientific">Hypsibius exemplaris</name>
    <name type="common">Freshwater tardigrade</name>
    <dbReference type="NCBI Taxonomy" id="2072580"/>
    <lineage>
        <taxon>Eukaryota</taxon>
        <taxon>Metazoa</taxon>
        <taxon>Ecdysozoa</taxon>
        <taxon>Tardigrada</taxon>
        <taxon>Eutardigrada</taxon>
        <taxon>Parachela</taxon>
        <taxon>Hypsibioidea</taxon>
        <taxon>Hypsibiidae</taxon>
        <taxon>Hypsibius</taxon>
    </lineage>
</organism>
<feature type="transmembrane region" description="Helical" evidence="9">
    <location>
        <begin position="205"/>
        <end position="226"/>
    </location>
</feature>
<dbReference type="Pfam" id="PF00001">
    <property type="entry name" value="7tm_1"/>
    <property type="match status" value="1"/>
</dbReference>
<feature type="transmembrane region" description="Helical" evidence="9">
    <location>
        <begin position="40"/>
        <end position="64"/>
    </location>
</feature>
<evidence type="ECO:0000256" key="8">
    <source>
        <dbReference type="ARBA" id="ARBA00023224"/>
    </source>
</evidence>
<feature type="transmembrane region" description="Helical" evidence="9">
    <location>
        <begin position="297"/>
        <end position="317"/>
    </location>
</feature>
<dbReference type="InterPro" id="IPR000276">
    <property type="entry name" value="GPCR_Rhodpsn"/>
</dbReference>
<reference evidence="12" key="1">
    <citation type="submission" date="2017-01" db="EMBL/GenBank/DDBJ databases">
        <title>Comparative genomics of anhydrobiosis in the tardigrade Hypsibius dujardini.</title>
        <authorList>
            <person name="Yoshida Y."/>
            <person name="Koutsovoulos G."/>
            <person name="Laetsch D."/>
            <person name="Stevens L."/>
            <person name="Kumar S."/>
            <person name="Horikawa D."/>
            <person name="Ishino K."/>
            <person name="Komine S."/>
            <person name="Tomita M."/>
            <person name="Blaxter M."/>
            <person name="Arakawa K."/>
        </authorList>
    </citation>
    <scope>NUCLEOTIDE SEQUENCE [LARGE SCALE GENOMIC DNA]</scope>
    <source>
        <strain evidence="12">Z151</strain>
    </source>
</reference>
<feature type="transmembrane region" description="Helical" evidence="9">
    <location>
        <begin position="76"/>
        <end position="96"/>
    </location>
</feature>
<evidence type="ECO:0000256" key="2">
    <source>
        <dbReference type="ARBA" id="ARBA00022475"/>
    </source>
</evidence>
<keyword evidence="4 9" id="KW-1133">Transmembrane helix</keyword>
<feature type="domain" description="G-protein coupled receptors family 1 profile" evidence="10">
    <location>
        <begin position="55"/>
        <end position="316"/>
    </location>
</feature>
<dbReference type="Proteomes" id="UP000192578">
    <property type="component" value="Unassembled WGS sequence"/>
</dbReference>
<keyword evidence="6 9" id="KW-0472">Membrane</keyword>
<evidence type="ECO:0000256" key="9">
    <source>
        <dbReference type="SAM" id="Phobius"/>
    </source>
</evidence>
<feature type="transmembrane region" description="Helical" evidence="9">
    <location>
        <begin position="267"/>
        <end position="285"/>
    </location>
</feature>
<comment type="subcellular location">
    <subcellularLocation>
        <location evidence="1">Cell membrane</location>
        <topology evidence="1">Multi-pass membrane protein</topology>
    </subcellularLocation>
</comment>
<keyword evidence="8" id="KW-0807">Transducer</keyword>
<evidence type="ECO:0000313" key="12">
    <source>
        <dbReference type="Proteomes" id="UP000192578"/>
    </source>
</evidence>
<accession>A0A1W0X7V9</accession>
<dbReference type="InterPro" id="IPR050569">
    <property type="entry name" value="TAAR"/>
</dbReference>
<keyword evidence="7" id="KW-0675">Receptor</keyword>
<evidence type="ECO:0000256" key="1">
    <source>
        <dbReference type="ARBA" id="ARBA00004651"/>
    </source>
</evidence>
<name>A0A1W0X7V9_HYPEX</name>
<dbReference type="AlphaFoldDB" id="A0A1W0X7V9"/>
<evidence type="ECO:0000313" key="11">
    <source>
        <dbReference type="EMBL" id="OQV23636.1"/>
    </source>
</evidence>